<name>A0A7X0BXE7_9ACTN</name>
<protein>
    <submittedName>
        <fullName evidence="3">GNAT superfamily N-acetyltransferase</fullName>
    </submittedName>
</protein>
<comment type="caution">
    <text evidence="3">The sequence shown here is derived from an EMBL/GenBank/DDBJ whole genome shotgun (WGS) entry which is preliminary data.</text>
</comment>
<dbReference type="SUPFAM" id="SSF55729">
    <property type="entry name" value="Acyl-CoA N-acyltransferases (Nat)"/>
    <property type="match status" value="1"/>
</dbReference>
<dbReference type="EMBL" id="JACHJB010000001">
    <property type="protein sequence ID" value="MBB6344605.1"/>
    <property type="molecule type" value="Genomic_DNA"/>
</dbReference>
<keyword evidence="4" id="KW-1185">Reference proteome</keyword>
<feature type="region of interest" description="Disordered" evidence="1">
    <location>
        <begin position="1"/>
        <end position="23"/>
    </location>
</feature>
<evidence type="ECO:0000256" key="1">
    <source>
        <dbReference type="SAM" id="MobiDB-lite"/>
    </source>
</evidence>
<proteinExistence type="predicted"/>
<dbReference type="Proteomes" id="UP000583800">
    <property type="component" value="Unassembled WGS sequence"/>
</dbReference>
<gene>
    <name evidence="3" type="ORF">FHU36_001114</name>
</gene>
<dbReference type="Gene3D" id="3.40.630.30">
    <property type="match status" value="1"/>
</dbReference>
<dbReference type="AlphaFoldDB" id="A0A7X0BXE7"/>
<evidence type="ECO:0000259" key="2">
    <source>
        <dbReference type="PROSITE" id="PS51186"/>
    </source>
</evidence>
<evidence type="ECO:0000313" key="4">
    <source>
        <dbReference type="Proteomes" id="UP000583800"/>
    </source>
</evidence>
<dbReference type="InterPro" id="IPR000182">
    <property type="entry name" value="GNAT_dom"/>
</dbReference>
<dbReference type="PROSITE" id="PS51186">
    <property type="entry name" value="GNAT"/>
    <property type="match status" value="1"/>
</dbReference>
<sequence length="204" mass="22522">MDHTSTQAADPSPGGPSARSMMGVRGDGLVTLRQYTRPDEITGESVRDLVDCWIAVTNTGGAAGFPFPPVDTAQVTPVADRIIATLDPERSRLLVASLDDMLAGWMHIRRDLDPLVAHWGSVHHVQSHPLRRGRGIGSALMEEARRIAREEMRLEQLRLTARAGVGLEAFYTRLGWQEIGRWPKALRLSADDDRDEILMVLAPL</sequence>
<dbReference type="InterPro" id="IPR016181">
    <property type="entry name" value="Acyl_CoA_acyltransferase"/>
</dbReference>
<accession>A0A7X0BXE7</accession>
<dbReference type="Pfam" id="PF13508">
    <property type="entry name" value="Acetyltransf_7"/>
    <property type="match status" value="1"/>
</dbReference>
<dbReference type="CDD" id="cd04301">
    <property type="entry name" value="NAT_SF"/>
    <property type="match status" value="1"/>
</dbReference>
<reference evidence="3 4" key="1">
    <citation type="submission" date="2020-08" db="EMBL/GenBank/DDBJ databases">
        <title>Sequencing the genomes of 1000 actinobacteria strains.</title>
        <authorList>
            <person name="Klenk H.-P."/>
        </authorList>
    </citation>
    <scope>NUCLEOTIDE SEQUENCE [LARGE SCALE GENOMIC DNA]</scope>
    <source>
        <strain evidence="3 4">DSM 45913</strain>
    </source>
</reference>
<organism evidence="3 4">
    <name type="scientific">Nonomuraea muscovyensis</name>
    <dbReference type="NCBI Taxonomy" id="1124761"/>
    <lineage>
        <taxon>Bacteria</taxon>
        <taxon>Bacillati</taxon>
        <taxon>Actinomycetota</taxon>
        <taxon>Actinomycetes</taxon>
        <taxon>Streptosporangiales</taxon>
        <taxon>Streptosporangiaceae</taxon>
        <taxon>Nonomuraea</taxon>
    </lineage>
</organism>
<feature type="domain" description="N-acetyltransferase" evidence="2">
    <location>
        <begin position="30"/>
        <end position="204"/>
    </location>
</feature>
<dbReference type="GO" id="GO:0016747">
    <property type="term" value="F:acyltransferase activity, transferring groups other than amino-acyl groups"/>
    <property type="evidence" value="ECO:0007669"/>
    <property type="project" value="InterPro"/>
</dbReference>
<dbReference type="RefSeq" id="WP_221495778.1">
    <property type="nucleotide sequence ID" value="NZ_JACHJB010000001.1"/>
</dbReference>
<keyword evidence="3" id="KW-0808">Transferase</keyword>
<evidence type="ECO:0000313" key="3">
    <source>
        <dbReference type="EMBL" id="MBB6344605.1"/>
    </source>
</evidence>